<reference evidence="2 3" key="1">
    <citation type="submission" date="2020-12" db="EMBL/GenBank/DDBJ databases">
        <title>Whole genome sequences of gut porcine anaerobes.</title>
        <authorList>
            <person name="Kubasova T."/>
            <person name="Jahodarova E."/>
            <person name="Rychlik I."/>
        </authorList>
    </citation>
    <scope>NUCLEOTIDE SEQUENCE [LARGE SCALE GENOMIC DNA]</scope>
    <source>
        <strain evidence="2 3">An925</strain>
    </source>
</reference>
<evidence type="ECO:0000313" key="3">
    <source>
        <dbReference type="Proteomes" id="UP001200470"/>
    </source>
</evidence>
<name>A0ABS9CCA9_9BACT</name>
<dbReference type="PANTHER" id="PTHR34301">
    <property type="entry name" value="DNA-BINDING PROTEIN-RELATED"/>
    <property type="match status" value="1"/>
</dbReference>
<dbReference type="Pfam" id="PF01637">
    <property type="entry name" value="ATPase_2"/>
    <property type="match status" value="1"/>
</dbReference>
<dbReference type="PANTHER" id="PTHR34301:SF8">
    <property type="entry name" value="ATPASE DOMAIN-CONTAINING PROTEIN"/>
    <property type="match status" value="1"/>
</dbReference>
<protein>
    <recommendedName>
        <fullName evidence="1">ATPase domain-containing protein</fullName>
    </recommendedName>
</protein>
<keyword evidence="3" id="KW-1185">Reference proteome</keyword>
<dbReference type="EMBL" id="JADYTN010000002">
    <property type="protein sequence ID" value="MCF2562749.1"/>
    <property type="molecule type" value="Genomic_DNA"/>
</dbReference>
<dbReference type="Gene3D" id="3.40.50.300">
    <property type="entry name" value="P-loop containing nucleotide triphosphate hydrolases"/>
    <property type="match status" value="1"/>
</dbReference>
<gene>
    <name evidence="2" type="ORF">I6E12_01270</name>
</gene>
<evidence type="ECO:0000259" key="1">
    <source>
        <dbReference type="Pfam" id="PF01637"/>
    </source>
</evidence>
<sequence>MSEYNNPFAAAGTIVAGNAFVGRQNELRDISERLFGEEFGNVAIVGIPKVGKSSLMHNALMANVEELWSKHRFLVVWYTLKKSSEEASKSEKRSIFLRLVSEVYHFLKMHQETELMDSLDEYYGIIKDQSVVWPEFEQNILYFFEEIVYSGIRVIYCVDEFDYSKDVLGESEYELLREISYRNSNKIAIVTTSRRSIYDIEHYTGGGSNFYGTFENIYLKPFNKDEHSAQCDMINNMPQEDIDKLYATHGGHPYLNALVLKNYISNYNLSDGIYKVNQEVLRYYTDLFYVMEKDDLADKVDKLYCGYNEGVTEEQEDYIYNCYGIFKEDSDGYIVPYCITFDNVLRQRYRENPFSLTWPEAERAIRKSISYAMTEEYGDDNLQLWVDEIEDFPGLDRSQFSKWKKQMSSEISQYRARASRNIIDQLYPTDYPFFFKRFWSDYLEPIFGHNLSFWEKNLLFIANKIRNPEMHSRKNLINSEDQQKATLICQEIIECVRKARM</sequence>
<dbReference type="InterPro" id="IPR011579">
    <property type="entry name" value="ATPase_dom"/>
</dbReference>
<dbReference type="RefSeq" id="WP_301637331.1">
    <property type="nucleotide sequence ID" value="NZ_JADYTN010000002.1"/>
</dbReference>
<dbReference type="SUPFAM" id="SSF52540">
    <property type="entry name" value="P-loop containing nucleoside triphosphate hydrolases"/>
    <property type="match status" value="1"/>
</dbReference>
<dbReference type="InterPro" id="IPR027417">
    <property type="entry name" value="P-loop_NTPase"/>
</dbReference>
<comment type="caution">
    <text evidence="2">The sequence shown here is derived from an EMBL/GenBank/DDBJ whole genome shotgun (WGS) entry which is preliminary data.</text>
</comment>
<organism evidence="2 3">
    <name type="scientific">Xylanibacter brevis</name>
    <dbReference type="NCBI Taxonomy" id="83231"/>
    <lineage>
        <taxon>Bacteria</taxon>
        <taxon>Pseudomonadati</taxon>
        <taxon>Bacteroidota</taxon>
        <taxon>Bacteroidia</taxon>
        <taxon>Bacteroidales</taxon>
        <taxon>Prevotellaceae</taxon>
        <taxon>Xylanibacter</taxon>
    </lineage>
</organism>
<proteinExistence type="predicted"/>
<feature type="domain" description="ATPase" evidence="1">
    <location>
        <begin position="20"/>
        <end position="254"/>
    </location>
</feature>
<evidence type="ECO:0000313" key="2">
    <source>
        <dbReference type="EMBL" id="MCF2562749.1"/>
    </source>
</evidence>
<dbReference type="Proteomes" id="UP001200470">
    <property type="component" value="Unassembled WGS sequence"/>
</dbReference>
<accession>A0ABS9CCA9</accession>